<comment type="caution">
    <text evidence="2">The sequence shown here is derived from an EMBL/GenBank/DDBJ whole genome shotgun (WGS) entry which is preliminary data.</text>
</comment>
<name>A0A556B0J4_9BURK</name>
<dbReference type="Pfam" id="PF04909">
    <property type="entry name" value="Amidohydro_2"/>
    <property type="match status" value="1"/>
</dbReference>
<dbReference type="AlphaFoldDB" id="A0A556B0J4"/>
<dbReference type="Gene3D" id="3.20.20.140">
    <property type="entry name" value="Metal-dependent hydrolases"/>
    <property type="match status" value="1"/>
</dbReference>
<dbReference type="Proteomes" id="UP000318405">
    <property type="component" value="Unassembled WGS sequence"/>
</dbReference>
<reference evidence="2 3" key="1">
    <citation type="submission" date="2019-07" db="EMBL/GenBank/DDBJ databases">
        <title>Qingshengfaniella alkalisoli gen. nov., sp. nov., isolated from saline soil.</title>
        <authorList>
            <person name="Xu L."/>
            <person name="Huang X.-X."/>
            <person name="Sun J.-Q."/>
        </authorList>
    </citation>
    <scope>NUCLEOTIDE SEQUENCE [LARGE SCALE GENOMIC DNA]</scope>
    <source>
        <strain evidence="2 3">DSM 27279</strain>
    </source>
</reference>
<evidence type="ECO:0000313" key="2">
    <source>
        <dbReference type="EMBL" id="TSH98692.1"/>
    </source>
</evidence>
<evidence type="ECO:0000313" key="3">
    <source>
        <dbReference type="Proteomes" id="UP000318405"/>
    </source>
</evidence>
<dbReference type="PANTHER" id="PTHR35563">
    <property type="entry name" value="BARREL METAL-DEPENDENT HYDROLASE, PUTATIVE (AFU_ORTHOLOGUE AFUA_1G16240)-RELATED"/>
    <property type="match status" value="1"/>
</dbReference>
<sequence>MFGPHARFPFAAARRYTPPDVPASALYALHAHLGATHAVLVQAACHGTDHSALLDAIAGSGGRYRGVALLPEDATADTVRQLHEGGVRGARLNFVAHLGKPPSPERLRRVVALIAPFGWHLCVHIDGAALVEWLPELRRLPIPFVVDHLARVAAADGLAQPAMRALLSLAQCANAWVKVSAIDRVAGGQAPFTAGLPYVRAVLEHMPERSLWGSDWPHPNIQGDMPDDGRLVDLFFEACPDAALRQRVLTQNPLALYRD</sequence>
<protein>
    <submittedName>
        <fullName evidence="2">Amidohydrolase family protein</fullName>
    </submittedName>
</protein>
<dbReference type="GO" id="GO:0016787">
    <property type="term" value="F:hydrolase activity"/>
    <property type="evidence" value="ECO:0007669"/>
    <property type="project" value="UniProtKB-KW"/>
</dbReference>
<gene>
    <name evidence="2" type="ORF">FOZ76_02225</name>
</gene>
<dbReference type="SUPFAM" id="SSF51556">
    <property type="entry name" value="Metallo-dependent hydrolases"/>
    <property type="match status" value="1"/>
</dbReference>
<dbReference type="InterPro" id="IPR006680">
    <property type="entry name" value="Amidohydro-rel"/>
</dbReference>
<dbReference type="InterPro" id="IPR032466">
    <property type="entry name" value="Metal_Hydrolase"/>
</dbReference>
<keyword evidence="3" id="KW-1185">Reference proteome</keyword>
<dbReference type="InterPro" id="IPR052358">
    <property type="entry name" value="Aro_Compnd_Degr_Hydrolases"/>
</dbReference>
<keyword evidence="2" id="KW-0378">Hydrolase</keyword>
<feature type="domain" description="Amidohydrolase-related" evidence="1">
    <location>
        <begin position="2"/>
        <end position="258"/>
    </location>
</feature>
<evidence type="ECO:0000259" key="1">
    <source>
        <dbReference type="Pfam" id="PF04909"/>
    </source>
</evidence>
<accession>A0A556B0J4</accession>
<dbReference type="PANTHER" id="PTHR35563:SF2">
    <property type="entry name" value="BARREL METAL-DEPENDENT HYDROLASE, PUTATIVE (AFU_ORTHOLOGUE AFUA_1G16240)-RELATED"/>
    <property type="match status" value="1"/>
</dbReference>
<dbReference type="OrthoDB" id="9787654at2"/>
<dbReference type="EMBL" id="VLTJ01000004">
    <property type="protein sequence ID" value="TSH98692.1"/>
    <property type="molecule type" value="Genomic_DNA"/>
</dbReference>
<organism evidence="2 3">
    <name type="scientific">Verticiella sediminum</name>
    <dbReference type="NCBI Taxonomy" id="1247510"/>
    <lineage>
        <taxon>Bacteria</taxon>
        <taxon>Pseudomonadati</taxon>
        <taxon>Pseudomonadota</taxon>
        <taxon>Betaproteobacteria</taxon>
        <taxon>Burkholderiales</taxon>
        <taxon>Alcaligenaceae</taxon>
        <taxon>Verticiella</taxon>
    </lineage>
</organism>
<proteinExistence type="predicted"/>